<accession>A0A1I4W1V4</accession>
<keyword evidence="1" id="KW-0472">Membrane</keyword>
<dbReference type="Proteomes" id="UP000198575">
    <property type="component" value="Unassembled WGS sequence"/>
</dbReference>
<gene>
    <name evidence="3" type="ORF">SAMN05216289_103273</name>
</gene>
<feature type="transmembrane region" description="Helical" evidence="1">
    <location>
        <begin position="20"/>
        <end position="39"/>
    </location>
</feature>
<evidence type="ECO:0000313" key="4">
    <source>
        <dbReference type="Proteomes" id="UP000198575"/>
    </source>
</evidence>
<protein>
    <recommendedName>
        <fullName evidence="2">DUF3592 domain-containing protein</fullName>
    </recommendedName>
</protein>
<feature type="transmembrane region" description="Helical" evidence="1">
    <location>
        <begin position="133"/>
        <end position="158"/>
    </location>
</feature>
<reference evidence="3 4" key="1">
    <citation type="submission" date="2016-10" db="EMBL/GenBank/DDBJ databases">
        <authorList>
            <person name="de Groot N.N."/>
        </authorList>
    </citation>
    <scope>NUCLEOTIDE SEQUENCE [LARGE SCALE GENOMIC DNA]</scope>
    <source>
        <strain evidence="3 4">CGMCC 1.7659</strain>
    </source>
</reference>
<dbReference type="Pfam" id="PF12158">
    <property type="entry name" value="DUF3592"/>
    <property type="match status" value="1"/>
</dbReference>
<evidence type="ECO:0000259" key="2">
    <source>
        <dbReference type="Pfam" id="PF12158"/>
    </source>
</evidence>
<evidence type="ECO:0000313" key="3">
    <source>
        <dbReference type="EMBL" id="SFN07452.1"/>
    </source>
</evidence>
<dbReference type="InterPro" id="IPR021994">
    <property type="entry name" value="DUF3592"/>
</dbReference>
<dbReference type="EMBL" id="FOVF01000003">
    <property type="protein sequence ID" value="SFN07452.1"/>
    <property type="molecule type" value="Genomic_DNA"/>
</dbReference>
<keyword evidence="4" id="KW-1185">Reference proteome</keyword>
<keyword evidence="1" id="KW-0812">Transmembrane</keyword>
<evidence type="ECO:0000256" key="1">
    <source>
        <dbReference type="SAM" id="Phobius"/>
    </source>
</evidence>
<sequence length="166" mass="18388">MATAWKDLSTGAKIRRTHTLFWWAFAFPLMLLILAWTAASTCLHARAILADHSIAQATIAYDEDARPSKHLARFKYTYTVDGQDYTGTFSTLNSRADEVQIGGTMPIAYANFDPSQSQRPALLESNADWQSNAMSVLTMGALGALLIGVFYMVLAWLLRRATAHLT</sequence>
<name>A0A1I4W1V4_9GAMM</name>
<keyword evidence="1" id="KW-1133">Transmembrane helix</keyword>
<organism evidence="3 4">
    <name type="scientific">Dokdonella immobilis</name>
    <dbReference type="NCBI Taxonomy" id="578942"/>
    <lineage>
        <taxon>Bacteria</taxon>
        <taxon>Pseudomonadati</taxon>
        <taxon>Pseudomonadota</taxon>
        <taxon>Gammaproteobacteria</taxon>
        <taxon>Lysobacterales</taxon>
        <taxon>Rhodanobacteraceae</taxon>
        <taxon>Dokdonella</taxon>
    </lineage>
</organism>
<dbReference type="STRING" id="578942.SAMN05216289_103273"/>
<proteinExistence type="predicted"/>
<dbReference type="RefSeq" id="WP_092405130.1">
    <property type="nucleotide sequence ID" value="NZ_FOVF01000003.1"/>
</dbReference>
<feature type="domain" description="DUF3592" evidence="2">
    <location>
        <begin position="64"/>
        <end position="117"/>
    </location>
</feature>
<dbReference type="AlphaFoldDB" id="A0A1I4W1V4"/>